<evidence type="ECO:0000313" key="7">
    <source>
        <dbReference type="EMBL" id="VAW63959.1"/>
    </source>
</evidence>
<dbReference type="InterPro" id="IPR025943">
    <property type="entry name" value="Sigma_54_int_dom_ATP-bd_2"/>
</dbReference>
<keyword evidence="3" id="KW-0805">Transcription regulation</keyword>
<keyword evidence="7" id="KW-0966">Cell projection</keyword>
<dbReference type="Gene3D" id="3.40.50.2300">
    <property type="match status" value="1"/>
</dbReference>
<dbReference type="PROSITE" id="PS00688">
    <property type="entry name" value="SIGMA54_INTERACT_3"/>
    <property type="match status" value="1"/>
</dbReference>
<dbReference type="SUPFAM" id="SSF52172">
    <property type="entry name" value="CheY-like"/>
    <property type="match status" value="1"/>
</dbReference>
<evidence type="ECO:0000256" key="5">
    <source>
        <dbReference type="ARBA" id="ARBA00023163"/>
    </source>
</evidence>
<evidence type="ECO:0000256" key="4">
    <source>
        <dbReference type="ARBA" id="ARBA00023125"/>
    </source>
</evidence>
<dbReference type="Gene3D" id="3.40.50.300">
    <property type="entry name" value="P-loop containing nucleotide triphosphate hydrolases"/>
    <property type="match status" value="1"/>
</dbReference>
<feature type="domain" description="Sigma-54 factor interaction" evidence="6">
    <location>
        <begin position="149"/>
        <end position="377"/>
    </location>
</feature>
<protein>
    <submittedName>
        <fullName evidence="7">Flagellar regulatory protein FleQ</fullName>
    </submittedName>
</protein>
<sequence>MPVTPGQQRILLVEDAPQIFNEIKALMGFVGYDTVYVNDMDTLNGVFERFSDEQNGPAFSAVLLGRFQGECARIEALKRVDSTGLPVILFNLDKALLEKYRSQFNRVVAHLDMPLKYDGLSRALQQADAFIPDSDAASLKKMVSRIPKLGGNSATIQYVRTMIEQVAKTDASVLILGESGTGKEVVARNIHALSNRCKENFVPVNCGAIPAELLESELFGHEKGAFTGAISARQGRFELAEKGTLFLDEIGDMSLPMQVKLLRVLQERTFERVGSNKSIRADVRILAATHRNLETSINDGKFREDLFYRLNVFPIELPSLRERLEDVPALLQDQIDKLDAAGRGSVRLTAAAMEMLSQYSWPGNVRELSNLLERLSILYPDSVVDDKHLPPKYQVQMSTLVSRAATEKPPFNPVLMFADPDSDEAEIQSRPQPQSGGAPANEAVNAVGNEGLLPALGAEGMDLKEYLANLEVKLIKQALQTTEGVVAHAAKLLKMRRTTLVEKLKKYEIKM</sequence>
<dbReference type="FunFam" id="3.40.50.300:FF:000006">
    <property type="entry name" value="DNA-binding transcriptional regulator NtrC"/>
    <property type="match status" value="1"/>
</dbReference>
<dbReference type="InterPro" id="IPR027417">
    <property type="entry name" value="P-loop_NTPase"/>
</dbReference>
<dbReference type="PROSITE" id="PS50045">
    <property type="entry name" value="SIGMA54_INTERACT_4"/>
    <property type="match status" value="1"/>
</dbReference>
<dbReference type="AlphaFoldDB" id="A0A3B0XQ01"/>
<dbReference type="InterPro" id="IPR011006">
    <property type="entry name" value="CheY-like_superfamily"/>
</dbReference>
<evidence type="ECO:0000256" key="2">
    <source>
        <dbReference type="ARBA" id="ARBA00022840"/>
    </source>
</evidence>
<dbReference type="InterPro" id="IPR025944">
    <property type="entry name" value="Sigma_54_int_dom_CS"/>
</dbReference>
<dbReference type="InterPro" id="IPR009057">
    <property type="entry name" value="Homeodomain-like_sf"/>
</dbReference>
<dbReference type="Pfam" id="PF25601">
    <property type="entry name" value="AAA_lid_14"/>
    <property type="match status" value="1"/>
</dbReference>
<dbReference type="Pfam" id="PF06490">
    <property type="entry name" value="FleQ"/>
    <property type="match status" value="1"/>
</dbReference>
<evidence type="ECO:0000259" key="6">
    <source>
        <dbReference type="PROSITE" id="PS50045"/>
    </source>
</evidence>
<keyword evidence="7" id="KW-0969">Cilium</keyword>
<dbReference type="GO" id="GO:0005524">
    <property type="term" value="F:ATP binding"/>
    <property type="evidence" value="ECO:0007669"/>
    <property type="project" value="UniProtKB-KW"/>
</dbReference>
<keyword evidence="5" id="KW-0804">Transcription</keyword>
<evidence type="ECO:0000256" key="3">
    <source>
        <dbReference type="ARBA" id="ARBA00023015"/>
    </source>
</evidence>
<reference evidence="7" key="1">
    <citation type="submission" date="2018-06" db="EMBL/GenBank/DDBJ databases">
        <authorList>
            <person name="Zhirakovskaya E."/>
        </authorList>
    </citation>
    <scope>NUCLEOTIDE SEQUENCE</scope>
</reference>
<keyword evidence="4" id="KW-0238">DNA-binding</keyword>
<dbReference type="Pfam" id="PF02954">
    <property type="entry name" value="HTH_8"/>
    <property type="match status" value="1"/>
</dbReference>
<dbReference type="InterPro" id="IPR002078">
    <property type="entry name" value="Sigma_54_int"/>
</dbReference>
<dbReference type="SMART" id="SM00382">
    <property type="entry name" value="AAA"/>
    <property type="match status" value="1"/>
</dbReference>
<evidence type="ECO:0000256" key="1">
    <source>
        <dbReference type="ARBA" id="ARBA00022741"/>
    </source>
</evidence>
<dbReference type="EMBL" id="UOFG01000217">
    <property type="protein sequence ID" value="VAW63959.1"/>
    <property type="molecule type" value="Genomic_DNA"/>
</dbReference>
<accession>A0A3B0XQ01</accession>
<dbReference type="GO" id="GO:0006355">
    <property type="term" value="P:regulation of DNA-templated transcription"/>
    <property type="evidence" value="ECO:0007669"/>
    <property type="project" value="InterPro"/>
</dbReference>
<proteinExistence type="predicted"/>
<dbReference type="InterPro" id="IPR010518">
    <property type="entry name" value="FleQ"/>
</dbReference>
<dbReference type="PANTHER" id="PTHR32071">
    <property type="entry name" value="TRANSCRIPTIONAL REGULATORY PROTEIN"/>
    <property type="match status" value="1"/>
</dbReference>
<name>A0A3B0XQ01_9ZZZZ</name>
<organism evidence="7">
    <name type="scientific">hydrothermal vent metagenome</name>
    <dbReference type="NCBI Taxonomy" id="652676"/>
    <lineage>
        <taxon>unclassified sequences</taxon>
        <taxon>metagenomes</taxon>
        <taxon>ecological metagenomes</taxon>
    </lineage>
</organism>
<dbReference type="CDD" id="cd00009">
    <property type="entry name" value="AAA"/>
    <property type="match status" value="1"/>
</dbReference>
<dbReference type="PANTHER" id="PTHR32071:SF117">
    <property type="entry name" value="PTS-DEPENDENT DIHYDROXYACETONE KINASE OPERON REGULATORY PROTEIN-RELATED"/>
    <property type="match status" value="1"/>
</dbReference>
<dbReference type="SUPFAM" id="SSF52540">
    <property type="entry name" value="P-loop containing nucleoside triphosphate hydrolases"/>
    <property type="match status" value="1"/>
</dbReference>
<dbReference type="InterPro" id="IPR002197">
    <property type="entry name" value="HTH_Fis"/>
</dbReference>
<keyword evidence="7" id="KW-0282">Flagellum</keyword>
<dbReference type="InterPro" id="IPR003593">
    <property type="entry name" value="AAA+_ATPase"/>
</dbReference>
<keyword evidence="1" id="KW-0547">Nucleotide-binding</keyword>
<dbReference type="Pfam" id="PF00158">
    <property type="entry name" value="Sigma54_activat"/>
    <property type="match status" value="1"/>
</dbReference>
<dbReference type="GO" id="GO:0043565">
    <property type="term" value="F:sequence-specific DNA binding"/>
    <property type="evidence" value="ECO:0007669"/>
    <property type="project" value="InterPro"/>
</dbReference>
<dbReference type="PROSITE" id="PS00676">
    <property type="entry name" value="SIGMA54_INTERACT_2"/>
    <property type="match status" value="1"/>
</dbReference>
<dbReference type="InterPro" id="IPR058031">
    <property type="entry name" value="AAA_lid_NorR"/>
</dbReference>
<dbReference type="PRINTS" id="PR01590">
    <property type="entry name" value="HTHFIS"/>
</dbReference>
<dbReference type="InterPro" id="IPR025662">
    <property type="entry name" value="Sigma_54_int_dom_ATP-bd_1"/>
</dbReference>
<dbReference type="SUPFAM" id="SSF46689">
    <property type="entry name" value="Homeodomain-like"/>
    <property type="match status" value="1"/>
</dbReference>
<dbReference type="Gene3D" id="1.10.10.60">
    <property type="entry name" value="Homeodomain-like"/>
    <property type="match status" value="1"/>
</dbReference>
<dbReference type="PROSITE" id="PS00675">
    <property type="entry name" value="SIGMA54_INTERACT_1"/>
    <property type="match status" value="1"/>
</dbReference>
<gene>
    <name evidence="7" type="ORF">MNBD_GAMMA11-2144</name>
</gene>
<keyword evidence="2" id="KW-0067">ATP-binding</keyword>
<dbReference type="Gene3D" id="1.10.8.60">
    <property type="match status" value="1"/>
</dbReference>